<evidence type="ECO:0008006" key="4">
    <source>
        <dbReference type="Google" id="ProtNLM"/>
    </source>
</evidence>
<reference evidence="2 3" key="1">
    <citation type="journal article" date="2019" name="Sci. Rep.">
        <title>A high-quality genome of Eragrostis curvula grass provides insights into Poaceae evolution and supports new strategies to enhance forage quality.</title>
        <authorList>
            <person name="Carballo J."/>
            <person name="Santos B.A.C.M."/>
            <person name="Zappacosta D."/>
            <person name="Garbus I."/>
            <person name="Selva J.P."/>
            <person name="Gallo C.A."/>
            <person name="Diaz A."/>
            <person name="Albertini E."/>
            <person name="Caccamo M."/>
            <person name="Echenique V."/>
        </authorList>
    </citation>
    <scope>NUCLEOTIDE SEQUENCE [LARGE SCALE GENOMIC DNA]</scope>
    <source>
        <strain evidence="3">cv. Victoria</strain>
        <tissue evidence="2">Leaf</tissue>
    </source>
</reference>
<dbReference type="Gramene" id="TVU06654">
    <property type="protein sequence ID" value="TVU06654"/>
    <property type="gene ID" value="EJB05_49878"/>
</dbReference>
<evidence type="ECO:0000313" key="2">
    <source>
        <dbReference type="EMBL" id="TVU06654.1"/>
    </source>
</evidence>
<evidence type="ECO:0000256" key="1">
    <source>
        <dbReference type="SAM" id="MobiDB-lite"/>
    </source>
</evidence>
<name>A0A5J9T5W6_9POAL</name>
<keyword evidence="3" id="KW-1185">Reference proteome</keyword>
<dbReference type="Proteomes" id="UP000324897">
    <property type="component" value="Unassembled WGS sequence"/>
</dbReference>
<accession>A0A5J9T5W6</accession>
<feature type="region of interest" description="Disordered" evidence="1">
    <location>
        <begin position="1"/>
        <end position="21"/>
    </location>
</feature>
<dbReference type="EMBL" id="RWGY01000051">
    <property type="protein sequence ID" value="TVU06654.1"/>
    <property type="molecule type" value="Genomic_DNA"/>
</dbReference>
<protein>
    <recommendedName>
        <fullName evidence="4">TIR domain-containing protein</fullName>
    </recommendedName>
</protein>
<sequence>MVSGLLPMQIHGAPKRDKEDDLKTETTMVSLFNLQTSWMDLGFRKKVEIFVSYNSQDNEPLMRALSKRINVKNPKFDLLA</sequence>
<proteinExistence type="predicted"/>
<evidence type="ECO:0000313" key="3">
    <source>
        <dbReference type="Proteomes" id="UP000324897"/>
    </source>
</evidence>
<comment type="caution">
    <text evidence="2">The sequence shown here is derived from an EMBL/GenBank/DDBJ whole genome shotgun (WGS) entry which is preliminary data.</text>
</comment>
<organism evidence="2 3">
    <name type="scientific">Eragrostis curvula</name>
    <name type="common">weeping love grass</name>
    <dbReference type="NCBI Taxonomy" id="38414"/>
    <lineage>
        <taxon>Eukaryota</taxon>
        <taxon>Viridiplantae</taxon>
        <taxon>Streptophyta</taxon>
        <taxon>Embryophyta</taxon>
        <taxon>Tracheophyta</taxon>
        <taxon>Spermatophyta</taxon>
        <taxon>Magnoliopsida</taxon>
        <taxon>Liliopsida</taxon>
        <taxon>Poales</taxon>
        <taxon>Poaceae</taxon>
        <taxon>PACMAD clade</taxon>
        <taxon>Chloridoideae</taxon>
        <taxon>Eragrostideae</taxon>
        <taxon>Eragrostidinae</taxon>
        <taxon>Eragrostis</taxon>
    </lineage>
</organism>
<dbReference type="AlphaFoldDB" id="A0A5J9T5W6"/>
<gene>
    <name evidence="2" type="ORF">EJB05_49878</name>
</gene>